<gene>
    <name evidence="4" type="ordered locus">SpiBuddy_0158</name>
</gene>
<dbReference type="Proteomes" id="UP000008466">
    <property type="component" value="Chromosome"/>
</dbReference>
<dbReference type="PROSITE" id="PS51186">
    <property type="entry name" value="GNAT"/>
    <property type="match status" value="1"/>
</dbReference>
<dbReference type="Pfam" id="PF00583">
    <property type="entry name" value="Acetyltransf_1"/>
    <property type="match status" value="1"/>
</dbReference>
<dbReference type="PANTHER" id="PTHR43420">
    <property type="entry name" value="ACETYLTRANSFERASE"/>
    <property type="match status" value="1"/>
</dbReference>
<keyword evidence="5" id="KW-1185">Reference proteome</keyword>
<dbReference type="HOGENOM" id="CLU_107134_0_0_12"/>
<dbReference type="STRING" id="158189.SpiBuddy_0158"/>
<dbReference type="OrthoDB" id="9790865at2"/>
<dbReference type="InterPro" id="IPR050680">
    <property type="entry name" value="YpeA/RimI_acetyltransf"/>
</dbReference>
<dbReference type="SUPFAM" id="SSF55729">
    <property type="entry name" value="Acyl-CoA N-acyltransferases (Nat)"/>
    <property type="match status" value="1"/>
</dbReference>
<evidence type="ECO:0000313" key="4">
    <source>
        <dbReference type="EMBL" id="ADY12000.1"/>
    </source>
</evidence>
<dbReference type="PANTHER" id="PTHR43420:SF12">
    <property type="entry name" value="N-ACETYLTRANSFERASE DOMAIN-CONTAINING PROTEIN"/>
    <property type="match status" value="1"/>
</dbReference>
<dbReference type="InterPro" id="IPR016181">
    <property type="entry name" value="Acyl_CoA_acyltransferase"/>
</dbReference>
<dbReference type="EMBL" id="CP002541">
    <property type="protein sequence ID" value="ADY12000.1"/>
    <property type="molecule type" value="Genomic_DNA"/>
</dbReference>
<dbReference type="Gene3D" id="3.40.630.30">
    <property type="match status" value="1"/>
</dbReference>
<sequence>MQYNLRPLQKEEYGVLEDFLYDAIFVPDGEEPPLRSVLLEPSIQNYCKDYGRDGDFCLVAETEGNLVGVVWARILAGPVKGYGYVDDATPEFAISIQKEYRNKGIGTALLLALLDLLQAKGYKQASLSVQKENPAVNLYTRVGFAIIDDKGEDYLMLYSFAQ</sequence>
<dbReference type="CDD" id="cd04301">
    <property type="entry name" value="NAT_SF"/>
    <property type="match status" value="1"/>
</dbReference>
<dbReference type="KEGG" id="sbu:SpiBuddy_0158"/>
<keyword evidence="1 4" id="KW-0808">Transferase</keyword>
<dbReference type="AlphaFoldDB" id="F0RXF0"/>
<accession>F0RXF0</accession>
<feature type="domain" description="N-acetyltransferase" evidence="3">
    <location>
        <begin position="3"/>
        <end position="161"/>
    </location>
</feature>
<evidence type="ECO:0000313" key="5">
    <source>
        <dbReference type="Proteomes" id="UP000008466"/>
    </source>
</evidence>
<evidence type="ECO:0000256" key="2">
    <source>
        <dbReference type="ARBA" id="ARBA00023315"/>
    </source>
</evidence>
<proteinExistence type="predicted"/>
<organism evidence="4 5">
    <name type="scientific">Sphaerochaeta globosa (strain ATCC BAA-1886 / DSM 22777 / Buddy)</name>
    <name type="common">Spirochaeta sp. (strain Buddy)</name>
    <dbReference type="NCBI Taxonomy" id="158189"/>
    <lineage>
        <taxon>Bacteria</taxon>
        <taxon>Pseudomonadati</taxon>
        <taxon>Spirochaetota</taxon>
        <taxon>Spirochaetia</taxon>
        <taxon>Spirochaetales</taxon>
        <taxon>Sphaerochaetaceae</taxon>
        <taxon>Sphaerochaeta</taxon>
    </lineage>
</organism>
<name>F0RXF0_SPHGB</name>
<evidence type="ECO:0000256" key="1">
    <source>
        <dbReference type="ARBA" id="ARBA00022679"/>
    </source>
</evidence>
<dbReference type="eggNOG" id="COG0456">
    <property type="taxonomic scope" value="Bacteria"/>
</dbReference>
<protein>
    <submittedName>
        <fullName evidence="4">GCN5-related N-acetyltransferase</fullName>
    </submittedName>
</protein>
<evidence type="ECO:0000259" key="3">
    <source>
        <dbReference type="PROSITE" id="PS51186"/>
    </source>
</evidence>
<dbReference type="RefSeq" id="WP_013605853.1">
    <property type="nucleotide sequence ID" value="NC_015152.1"/>
</dbReference>
<reference evidence="5" key="1">
    <citation type="submission" date="2011-02" db="EMBL/GenBank/DDBJ databases">
        <title>Complete sequence of Spirochaeta sp. Buddy.</title>
        <authorList>
            <person name="Lucas S."/>
            <person name="Copeland A."/>
            <person name="Lapidus A."/>
            <person name="Cheng J.-F."/>
            <person name="Goodwin L."/>
            <person name="Pitluck S."/>
            <person name="Zeytun A."/>
            <person name="Detter J.C."/>
            <person name="Han C."/>
            <person name="Tapia R."/>
            <person name="Land M."/>
            <person name="Hauser L."/>
            <person name="Kyrpides N."/>
            <person name="Ivanova N."/>
            <person name="Mikhailova N."/>
            <person name="Pagani I."/>
            <person name="Ritalahti K.M."/>
            <person name="Loeffler F.E."/>
            <person name="Woyke T."/>
        </authorList>
    </citation>
    <scope>NUCLEOTIDE SEQUENCE [LARGE SCALE GENOMIC DNA]</scope>
    <source>
        <strain evidence="5">ATCC BAA-1886 / DSM 22777 / Buddy</strain>
    </source>
</reference>
<dbReference type="InterPro" id="IPR000182">
    <property type="entry name" value="GNAT_dom"/>
</dbReference>
<keyword evidence="2" id="KW-0012">Acyltransferase</keyword>
<dbReference type="GO" id="GO:0016747">
    <property type="term" value="F:acyltransferase activity, transferring groups other than amino-acyl groups"/>
    <property type="evidence" value="ECO:0007669"/>
    <property type="project" value="InterPro"/>
</dbReference>